<accession>A0AAP0CSG5</accession>
<evidence type="ECO:0000259" key="5">
    <source>
        <dbReference type="PROSITE" id="PS50089"/>
    </source>
</evidence>
<dbReference type="GO" id="GO:0008270">
    <property type="term" value="F:zinc ion binding"/>
    <property type="evidence" value="ECO:0007669"/>
    <property type="project" value="UniProtKB-KW"/>
</dbReference>
<dbReference type="GO" id="GO:0061630">
    <property type="term" value="F:ubiquitin protein ligase activity"/>
    <property type="evidence" value="ECO:0007669"/>
    <property type="project" value="TreeGrafter"/>
</dbReference>
<dbReference type="PROSITE" id="PS50089">
    <property type="entry name" value="ZF_RING_2"/>
    <property type="match status" value="1"/>
</dbReference>
<comment type="caution">
    <text evidence="6">The sequence shown here is derived from an EMBL/GenBank/DDBJ whole genome shotgun (WGS) entry which is preliminary data.</text>
</comment>
<dbReference type="SMART" id="SM00184">
    <property type="entry name" value="RING"/>
    <property type="match status" value="1"/>
</dbReference>
<dbReference type="GO" id="GO:0016567">
    <property type="term" value="P:protein ubiquitination"/>
    <property type="evidence" value="ECO:0007669"/>
    <property type="project" value="TreeGrafter"/>
</dbReference>
<keyword evidence="1" id="KW-0479">Metal-binding</keyword>
<dbReference type="InterPro" id="IPR001841">
    <property type="entry name" value="Znf_RING"/>
</dbReference>
<keyword evidence="2 4" id="KW-0863">Zinc-finger</keyword>
<evidence type="ECO:0000313" key="7">
    <source>
        <dbReference type="Proteomes" id="UP001408789"/>
    </source>
</evidence>
<dbReference type="PANTHER" id="PTHR45969">
    <property type="entry name" value="RING ZINC FINGER PROTEIN-RELATED"/>
    <property type="match status" value="1"/>
</dbReference>
<evidence type="ECO:0000256" key="3">
    <source>
        <dbReference type="ARBA" id="ARBA00022833"/>
    </source>
</evidence>
<evidence type="ECO:0000313" key="6">
    <source>
        <dbReference type="EMBL" id="KAK9059377.1"/>
    </source>
</evidence>
<protein>
    <recommendedName>
        <fullName evidence="5">RING-type domain-containing protein</fullName>
    </recommendedName>
</protein>
<feature type="domain" description="RING-type" evidence="5">
    <location>
        <begin position="101"/>
        <end position="144"/>
    </location>
</feature>
<dbReference type="InterPro" id="IPR013083">
    <property type="entry name" value="Znf_RING/FYVE/PHD"/>
</dbReference>
<keyword evidence="3" id="KW-0862">Zinc</keyword>
<dbReference type="PANTHER" id="PTHR45969:SF81">
    <property type="entry name" value="OS08G0157400 PROTEIN"/>
    <property type="match status" value="1"/>
</dbReference>
<reference evidence="6 7" key="1">
    <citation type="submission" date="2024-04" db="EMBL/GenBank/DDBJ databases">
        <title>The reference genome of an endangered Asteraceae, Deinandra increscens subsp. villosa, native to the Central Coast of California.</title>
        <authorList>
            <person name="Guilliams M."/>
            <person name="Hasenstab-Lehman K."/>
            <person name="Meyer R."/>
            <person name="Mcevoy S."/>
        </authorList>
    </citation>
    <scope>NUCLEOTIDE SEQUENCE [LARGE SCALE GENOMIC DNA]</scope>
    <source>
        <tissue evidence="6">Leaf</tissue>
    </source>
</reference>
<dbReference type="Gene3D" id="3.30.40.10">
    <property type="entry name" value="Zinc/RING finger domain, C3HC4 (zinc finger)"/>
    <property type="match status" value="1"/>
</dbReference>
<name>A0AAP0CSG5_9ASTR</name>
<proteinExistence type="predicted"/>
<sequence>MGIQFLHHLAIKIPQTITTTILSLLISALSHLRLLKSPPHPHDPTSSSSAAANYILILDGPSPSLLPVPLHVITASIKTKLPVIPYSDFARRYGGARHAVCTVCLDCVDGCDLIREVVNCKHVFHRECLDGWVDVGQINCPLCRSMLLPPKKLVSSAAGDIVRNGQIPIALTSAEGASRVPRPHTYNF</sequence>
<evidence type="ECO:0000256" key="1">
    <source>
        <dbReference type="ARBA" id="ARBA00022723"/>
    </source>
</evidence>
<dbReference type="Proteomes" id="UP001408789">
    <property type="component" value="Unassembled WGS sequence"/>
</dbReference>
<evidence type="ECO:0000256" key="4">
    <source>
        <dbReference type="PROSITE-ProRule" id="PRU00175"/>
    </source>
</evidence>
<dbReference type="Pfam" id="PF13639">
    <property type="entry name" value="zf-RING_2"/>
    <property type="match status" value="1"/>
</dbReference>
<dbReference type="SUPFAM" id="SSF57850">
    <property type="entry name" value="RING/U-box"/>
    <property type="match status" value="1"/>
</dbReference>
<dbReference type="EMBL" id="JBCNJP010000021">
    <property type="protein sequence ID" value="KAK9059377.1"/>
    <property type="molecule type" value="Genomic_DNA"/>
</dbReference>
<evidence type="ECO:0000256" key="2">
    <source>
        <dbReference type="ARBA" id="ARBA00022771"/>
    </source>
</evidence>
<organism evidence="6 7">
    <name type="scientific">Deinandra increscens subsp. villosa</name>
    <dbReference type="NCBI Taxonomy" id="3103831"/>
    <lineage>
        <taxon>Eukaryota</taxon>
        <taxon>Viridiplantae</taxon>
        <taxon>Streptophyta</taxon>
        <taxon>Embryophyta</taxon>
        <taxon>Tracheophyta</taxon>
        <taxon>Spermatophyta</taxon>
        <taxon>Magnoliopsida</taxon>
        <taxon>eudicotyledons</taxon>
        <taxon>Gunneridae</taxon>
        <taxon>Pentapetalae</taxon>
        <taxon>asterids</taxon>
        <taxon>campanulids</taxon>
        <taxon>Asterales</taxon>
        <taxon>Asteraceae</taxon>
        <taxon>Asteroideae</taxon>
        <taxon>Heliantheae alliance</taxon>
        <taxon>Madieae</taxon>
        <taxon>Madiinae</taxon>
        <taxon>Deinandra</taxon>
    </lineage>
</organism>
<gene>
    <name evidence="6" type="ORF">SSX86_021997</name>
</gene>
<keyword evidence="7" id="KW-1185">Reference proteome</keyword>
<dbReference type="AlphaFoldDB" id="A0AAP0CSG5"/>